<evidence type="ECO:0000256" key="4">
    <source>
        <dbReference type="ARBA" id="ARBA00023204"/>
    </source>
</evidence>
<evidence type="ECO:0000256" key="1">
    <source>
        <dbReference type="ARBA" id="ARBA00009232"/>
    </source>
</evidence>
<dbReference type="InterPro" id="IPR003180">
    <property type="entry name" value="MPG"/>
</dbReference>
<dbReference type="EMBL" id="CP017755">
    <property type="protein sequence ID" value="AOZ09923.1"/>
    <property type="molecule type" value="Genomic_DNA"/>
</dbReference>
<keyword evidence="2 5" id="KW-0227">DNA damage</keyword>
<dbReference type="NCBIfam" id="TIGR00567">
    <property type="entry name" value="3mg"/>
    <property type="match status" value="1"/>
</dbReference>
<dbReference type="Proteomes" id="UP000177515">
    <property type="component" value="Chromosome 2"/>
</dbReference>
<dbReference type="SUPFAM" id="SSF50486">
    <property type="entry name" value="FMT C-terminal domain-like"/>
    <property type="match status" value="1"/>
</dbReference>
<protein>
    <recommendedName>
        <fullName evidence="5">Putative 3-methyladenine DNA glycosylase</fullName>
        <ecNumber evidence="5">3.2.2.-</ecNumber>
    </recommendedName>
</protein>
<reference evidence="6 7" key="1">
    <citation type="submission" date="2016-10" db="EMBL/GenBank/DDBJ databases">
        <title>Complete genome sequences of three Cupriavidus strains isolated from various Malaysian environments.</title>
        <authorList>
            <person name="Abdullah A.A.-A."/>
            <person name="Shafie N.A.H."/>
            <person name="Lau N.S."/>
        </authorList>
    </citation>
    <scope>NUCLEOTIDE SEQUENCE [LARGE SCALE GENOMIC DNA]</scope>
    <source>
        <strain evidence="6 7">USMAA1020</strain>
    </source>
</reference>
<dbReference type="PANTHER" id="PTHR10429:SF0">
    <property type="entry name" value="DNA-3-METHYLADENINE GLYCOSYLASE"/>
    <property type="match status" value="1"/>
</dbReference>
<dbReference type="InterPro" id="IPR011034">
    <property type="entry name" value="Formyl_transferase-like_C_sf"/>
</dbReference>
<accession>A0ABM6FDM7</accession>
<dbReference type="PANTHER" id="PTHR10429">
    <property type="entry name" value="DNA-3-METHYLADENINE GLYCOSYLASE"/>
    <property type="match status" value="1"/>
</dbReference>
<dbReference type="CDD" id="cd00540">
    <property type="entry name" value="AAG"/>
    <property type="match status" value="1"/>
</dbReference>
<dbReference type="EC" id="3.2.2.-" evidence="5"/>
<organism evidence="6 7">
    <name type="scientific">Cupriavidus malaysiensis</name>
    <dbReference type="NCBI Taxonomy" id="367825"/>
    <lineage>
        <taxon>Bacteria</taxon>
        <taxon>Pseudomonadati</taxon>
        <taxon>Pseudomonadota</taxon>
        <taxon>Betaproteobacteria</taxon>
        <taxon>Burkholderiales</taxon>
        <taxon>Burkholderiaceae</taxon>
        <taxon>Cupriavidus</taxon>
    </lineage>
</organism>
<keyword evidence="4 5" id="KW-0234">DNA repair</keyword>
<keyword evidence="3 5" id="KW-0378">Hydrolase</keyword>
<comment type="similarity">
    <text evidence="1 5">Belongs to the DNA glycosylase MPG family.</text>
</comment>
<dbReference type="Gene3D" id="3.10.300.10">
    <property type="entry name" value="Methylpurine-DNA glycosylase (MPG)"/>
    <property type="match status" value="1"/>
</dbReference>
<keyword evidence="7" id="KW-1185">Reference proteome</keyword>
<evidence type="ECO:0000313" key="6">
    <source>
        <dbReference type="EMBL" id="AOZ09923.1"/>
    </source>
</evidence>
<evidence type="ECO:0000313" key="7">
    <source>
        <dbReference type="Proteomes" id="UP000177515"/>
    </source>
</evidence>
<dbReference type="HAMAP" id="MF_00527">
    <property type="entry name" value="3MGH"/>
    <property type="match status" value="1"/>
</dbReference>
<dbReference type="Pfam" id="PF02245">
    <property type="entry name" value="Pur_DNA_glyco"/>
    <property type="match status" value="1"/>
</dbReference>
<evidence type="ECO:0000256" key="3">
    <source>
        <dbReference type="ARBA" id="ARBA00022801"/>
    </source>
</evidence>
<proteinExistence type="inferred from homology"/>
<gene>
    <name evidence="6" type="ORF">BKK80_30035</name>
</gene>
<dbReference type="InterPro" id="IPR036995">
    <property type="entry name" value="MPG_sf"/>
</dbReference>
<sequence length="218" mass="22797">MPASAPPASPLPALRPLRRDELPADAVGLARYLLDKVLVHDLPEGRLAGRIVETEAYPVGDPASYAYRGRTRANGAMFLAPGHAHVRLLYGLSWTLNISAEAEGIGAGILVRALEPLAGLEAMRQRRPAARPLDLARGPGRLGAAMAIGPGLDCVDLCTGAGLWLADRATAAGDCGTVGVARRIGLSRAADLPLRFFVADNPYVSGPRAALREAQGQA</sequence>
<name>A0ABM6FDM7_9BURK</name>
<evidence type="ECO:0000256" key="5">
    <source>
        <dbReference type="HAMAP-Rule" id="MF_00527"/>
    </source>
</evidence>
<evidence type="ECO:0000256" key="2">
    <source>
        <dbReference type="ARBA" id="ARBA00022763"/>
    </source>
</evidence>
<dbReference type="RefSeq" id="WP_071072447.1">
    <property type="nucleotide sequence ID" value="NZ_CP017755.1"/>
</dbReference>